<evidence type="ECO:0000259" key="7">
    <source>
        <dbReference type="PROSITE" id="PS50222"/>
    </source>
</evidence>
<dbReference type="InterPro" id="IPR018247">
    <property type="entry name" value="EF_Hand_1_Ca_BS"/>
</dbReference>
<dbReference type="InterPro" id="IPR002048">
    <property type="entry name" value="EF_hand_dom"/>
</dbReference>
<dbReference type="InterPro" id="IPR011992">
    <property type="entry name" value="EF-hand-dom_pair"/>
</dbReference>
<dbReference type="PROSITE" id="PS50222">
    <property type="entry name" value="EF_HAND_2"/>
    <property type="match status" value="2"/>
</dbReference>
<proteinExistence type="predicted"/>
<evidence type="ECO:0000256" key="2">
    <source>
        <dbReference type="ARBA" id="ARBA00022692"/>
    </source>
</evidence>
<dbReference type="PANTHER" id="PTHR10037:SF62">
    <property type="entry name" value="SODIUM CHANNEL PROTEIN 60E"/>
    <property type="match status" value="1"/>
</dbReference>
<dbReference type="EMBL" id="CAUYUJ010017027">
    <property type="protein sequence ID" value="CAK0871018.1"/>
    <property type="molecule type" value="Genomic_DNA"/>
</dbReference>
<dbReference type="InterPro" id="IPR027359">
    <property type="entry name" value="Volt_channel_dom_sf"/>
</dbReference>
<dbReference type="PANTHER" id="PTHR10037">
    <property type="entry name" value="VOLTAGE-GATED CATION CHANNEL CALCIUM AND SODIUM"/>
    <property type="match status" value="1"/>
</dbReference>
<keyword evidence="5 6" id="KW-0472">Membrane</keyword>
<dbReference type="Gene3D" id="1.20.120.350">
    <property type="entry name" value="Voltage-gated potassium channels. Chain C"/>
    <property type="match status" value="1"/>
</dbReference>
<dbReference type="Gene3D" id="1.10.238.10">
    <property type="entry name" value="EF-hand"/>
    <property type="match status" value="1"/>
</dbReference>
<evidence type="ECO:0000256" key="6">
    <source>
        <dbReference type="SAM" id="Phobius"/>
    </source>
</evidence>
<evidence type="ECO:0000256" key="5">
    <source>
        <dbReference type="ARBA" id="ARBA00023136"/>
    </source>
</evidence>
<dbReference type="SUPFAM" id="SSF47473">
    <property type="entry name" value="EF-hand"/>
    <property type="match status" value="1"/>
</dbReference>
<keyword evidence="2 6" id="KW-0812">Transmembrane</keyword>
<gene>
    <name evidence="8" type="ORF">PCOR1329_LOCUS56977</name>
</gene>
<dbReference type="InterPro" id="IPR005821">
    <property type="entry name" value="Ion_trans_dom"/>
</dbReference>
<dbReference type="Pfam" id="PF00520">
    <property type="entry name" value="Ion_trans"/>
    <property type="match status" value="1"/>
</dbReference>
<feature type="transmembrane region" description="Helical" evidence="6">
    <location>
        <begin position="174"/>
        <end position="197"/>
    </location>
</feature>
<evidence type="ECO:0000256" key="4">
    <source>
        <dbReference type="ARBA" id="ARBA00022989"/>
    </source>
</evidence>
<organism evidence="8 9">
    <name type="scientific">Prorocentrum cordatum</name>
    <dbReference type="NCBI Taxonomy" id="2364126"/>
    <lineage>
        <taxon>Eukaryota</taxon>
        <taxon>Sar</taxon>
        <taxon>Alveolata</taxon>
        <taxon>Dinophyceae</taxon>
        <taxon>Prorocentrales</taxon>
        <taxon>Prorocentraceae</taxon>
        <taxon>Prorocentrum</taxon>
    </lineage>
</organism>
<comment type="caution">
    <text evidence="8">The sequence shown here is derived from an EMBL/GenBank/DDBJ whole genome shotgun (WGS) entry which is preliminary data.</text>
</comment>
<evidence type="ECO:0000313" key="9">
    <source>
        <dbReference type="Proteomes" id="UP001189429"/>
    </source>
</evidence>
<comment type="subcellular location">
    <subcellularLocation>
        <location evidence="1">Membrane</location>
        <topology evidence="1">Multi-pass membrane protein</topology>
    </subcellularLocation>
</comment>
<dbReference type="SUPFAM" id="SSF81324">
    <property type="entry name" value="Voltage-gated potassium channels"/>
    <property type="match status" value="1"/>
</dbReference>
<dbReference type="PROSITE" id="PS00018">
    <property type="entry name" value="EF_HAND_1"/>
    <property type="match status" value="1"/>
</dbReference>
<accession>A0ABN9VD46</accession>
<feature type="domain" description="EF-hand" evidence="7">
    <location>
        <begin position="340"/>
        <end position="375"/>
    </location>
</feature>
<keyword evidence="3" id="KW-0106">Calcium</keyword>
<evidence type="ECO:0000313" key="8">
    <source>
        <dbReference type="EMBL" id="CAK0871018.1"/>
    </source>
</evidence>
<evidence type="ECO:0000256" key="1">
    <source>
        <dbReference type="ARBA" id="ARBA00004141"/>
    </source>
</evidence>
<reference evidence="8" key="1">
    <citation type="submission" date="2023-10" db="EMBL/GenBank/DDBJ databases">
        <authorList>
            <person name="Chen Y."/>
            <person name="Shah S."/>
            <person name="Dougan E. K."/>
            <person name="Thang M."/>
            <person name="Chan C."/>
        </authorList>
    </citation>
    <scope>NUCLEOTIDE SEQUENCE [LARGE SCALE GENOMIC DNA]</scope>
</reference>
<feature type="transmembrane region" description="Helical" evidence="6">
    <location>
        <begin position="256"/>
        <end position="277"/>
    </location>
</feature>
<keyword evidence="9" id="KW-1185">Reference proteome</keyword>
<evidence type="ECO:0000256" key="3">
    <source>
        <dbReference type="ARBA" id="ARBA00022837"/>
    </source>
</evidence>
<dbReference type="Gene3D" id="1.10.287.70">
    <property type="match status" value="1"/>
</dbReference>
<keyword evidence="4 6" id="KW-1133">Transmembrane helix</keyword>
<protein>
    <recommendedName>
        <fullName evidence="7">EF-hand domain-containing protein</fullName>
    </recommendedName>
</protein>
<feature type="domain" description="EF-hand" evidence="7">
    <location>
        <begin position="297"/>
        <end position="332"/>
    </location>
</feature>
<dbReference type="InterPro" id="IPR043203">
    <property type="entry name" value="VGCC_Ca_Na"/>
</dbReference>
<name>A0ABN9VD46_9DINO</name>
<dbReference type="Proteomes" id="UP001189429">
    <property type="component" value="Unassembled WGS sequence"/>
</dbReference>
<sequence length="450" mass="50057">MMARSSASRHGRVFANPNETMGQTFEFFFGVLIGTNALVSGVEVQYRSVHLGEELPAVFVVVRHAYTVLFLVELLARVWRLGFTSFFVRGEVFWAWTDTLVVLMGLLEMTMDVISIVVDQDEELPGAAVFRNVRLARLVRLTRAFRLHRLIRFIAALRTLVYSILATMKSLMWAMVLILMIIYVFGLAFTGEALYFVEVTDDLGQVNEDTLLGEWGSLDVSMYTLFQAISGGVSWREPATPLQGISILPTSLFTSYIAFVYFAVLNVVTGVFVSSAVETTQRNPDLVAKSIIDNRRACAEKLQQLFGAIDDDNSGLITMDELELIAGDDLMKAYFQALQIDFRDAYTLFKLIDASNDGAIKLDDFLRGCEKLKGQATSMEMAEISYDIRRLDKQVTSLVLALEKDGHCQRAMDDLVRPCFEKLCRARSSNSGALSESAAARTARAGAAPA</sequence>
<dbReference type="SMART" id="SM00054">
    <property type="entry name" value="EFh"/>
    <property type="match status" value="2"/>
</dbReference>